<keyword evidence="3 5" id="KW-0964">Secreted</keyword>
<feature type="compositionally biased region" description="Acidic residues" evidence="6">
    <location>
        <begin position="56"/>
        <end position="77"/>
    </location>
</feature>
<protein>
    <recommendedName>
        <fullName evidence="5">RxLR effector protein</fullName>
    </recommendedName>
</protein>
<evidence type="ECO:0000256" key="5">
    <source>
        <dbReference type="RuleBase" id="RU367124"/>
    </source>
</evidence>
<evidence type="ECO:0000256" key="3">
    <source>
        <dbReference type="ARBA" id="ARBA00022525"/>
    </source>
</evidence>
<proteinExistence type="inferred from homology"/>
<feature type="chain" id="PRO_5035807391" description="RxLR effector protein" evidence="5">
    <location>
        <begin position="24"/>
        <end position="168"/>
    </location>
</feature>
<keyword evidence="4 5" id="KW-0732">Signal</keyword>
<evidence type="ECO:0000313" key="8">
    <source>
        <dbReference type="Proteomes" id="UP000693981"/>
    </source>
</evidence>
<comment type="domain">
    <text evidence="5">The RxLR-dEER motif acts to carry the protein into the host cell cytoplasm through binding to cell surface phosphatidylinositol-3-phosphate.</text>
</comment>
<comment type="function">
    <text evidence="5">Effector that suppresses plant defense responses during pathogen infection.</text>
</comment>
<name>A0A8T1VAA3_9STRA</name>
<dbReference type="EMBL" id="JAGDFL010001226">
    <property type="protein sequence ID" value="KAG7377038.1"/>
    <property type="molecule type" value="Genomic_DNA"/>
</dbReference>
<comment type="similarity">
    <text evidence="2 5">Belongs to the RxLR effector family.</text>
</comment>
<evidence type="ECO:0000313" key="7">
    <source>
        <dbReference type="EMBL" id="KAG7377038.1"/>
    </source>
</evidence>
<gene>
    <name evidence="7" type="ORF">PHYBOEH_001154</name>
</gene>
<evidence type="ECO:0000256" key="1">
    <source>
        <dbReference type="ARBA" id="ARBA00004613"/>
    </source>
</evidence>
<feature type="signal peptide" evidence="5">
    <location>
        <begin position="1"/>
        <end position="23"/>
    </location>
</feature>
<dbReference type="Pfam" id="PF16810">
    <property type="entry name" value="RXLR"/>
    <property type="match status" value="1"/>
</dbReference>
<organism evidence="7 8">
    <name type="scientific">Phytophthora boehmeriae</name>
    <dbReference type="NCBI Taxonomy" id="109152"/>
    <lineage>
        <taxon>Eukaryota</taxon>
        <taxon>Sar</taxon>
        <taxon>Stramenopiles</taxon>
        <taxon>Oomycota</taxon>
        <taxon>Peronosporomycetes</taxon>
        <taxon>Peronosporales</taxon>
        <taxon>Peronosporaceae</taxon>
        <taxon>Phytophthora</taxon>
    </lineage>
</organism>
<accession>A0A8T1VAA3</accession>
<reference evidence="7" key="1">
    <citation type="submission" date="2021-02" db="EMBL/GenBank/DDBJ databases">
        <authorList>
            <person name="Palmer J.M."/>
        </authorList>
    </citation>
    <scope>NUCLEOTIDE SEQUENCE</scope>
    <source>
        <strain evidence="7">SCRP23</strain>
    </source>
</reference>
<sequence>MRLSFVLLAVAFALFPSSDGVSATRIVGHPALSKMSSLGPVDLANNNRHLRAITAPDDDDNEEEEEEEEEEDEEHTDTEERLFGFLRRMFSFKTSQKLAQADDAENQAFKILASLEWSPKNMEEHLKIPQKMVTMSKEALSKDPDFLVVQRYKAFLNGLKQPKVVPIS</sequence>
<dbReference type="Proteomes" id="UP000693981">
    <property type="component" value="Unassembled WGS sequence"/>
</dbReference>
<feature type="region of interest" description="Disordered" evidence="6">
    <location>
        <begin position="52"/>
        <end position="79"/>
    </location>
</feature>
<evidence type="ECO:0000256" key="6">
    <source>
        <dbReference type="SAM" id="MobiDB-lite"/>
    </source>
</evidence>
<evidence type="ECO:0000256" key="2">
    <source>
        <dbReference type="ARBA" id="ARBA00010400"/>
    </source>
</evidence>
<dbReference type="AlphaFoldDB" id="A0A8T1VAA3"/>
<comment type="subcellular location">
    <subcellularLocation>
        <location evidence="1 5">Secreted</location>
    </subcellularLocation>
</comment>
<evidence type="ECO:0000256" key="4">
    <source>
        <dbReference type="ARBA" id="ARBA00022729"/>
    </source>
</evidence>
<keyword evidence="8" id="KW-1185">Reference proteome</keyword>
<dbReference type="InterPro" id="IPR031825">
    <property type="entry name" value="RXLR"/>
</dbReference>
<comment type="caution">
    <text evidence="7">The sequence shown here is derived from an EMBL/GenBank/DDBJ whole genome shotgun (WGS) entry which is preliminary data.</text>
</comment>